<dbReference type="VEuPathDB" id="HostDB:ENSMUSG00000034645"/>
<evidence type="ECO:0000256" key="4">
    <source>
        <dbReference type="ARBA" id="ARBA00022786"/>
    </source>
</evidence>
<keyword evidence="9" id="KW-1185">Reference proteome</keyword>
<evidence type="ECO:0000313" key="9">
    <source>
        <dbReference type="Proteomes" id="UP000000589"/>
    </source>
</evidence>
<comment type="similarity">
    <text evidence="1">Belongs to the zyg-11 family.</text>
</comment>
<reference evidence="7" key="4">
    <citation type="submission" date="2025-09" db="UniProtKB">
        <authorList>
            <consortium name="Ensembl"/>
        </authorList>
    </citation>
    <scope>IDENTIFICATION</scope>
    <source>
        <strain evidence="7">C57BL/6J</strain>
    </source>
</reference>
<dbReference type="SMR" id="A0A1Y7VNL1"/>
<feature type="domain" description="Protein zer-1 homolog-like C-terminal" evidence="6">
    <location>
        <begin position="388"/>
        <end position="742"/>
    </location>
</feature>
<dbReference type="InterPro" id="IPR032675">
    <property type="entry name" value="LRR_dom_sf"/>
</dbReference>
<dbReference type="PANTHER" id="PTHR12904">
    <property type="match status" value="1"/>
</dbReference>
<dbReference type="InterPro" id="IPR016024">
    <property type="entry name" value="ARM-type_fold"/>
</dbReference>
<reference evidence="7 9" key="2">
    <citation type="journal article" date="2011" name="PLoS Biol.">
        <title>Modernizing reference genome assemblies.</title>
        <authorList>
            <person name="Church D.M."/>
            <person name="Schneider V.A."/>
            <person name="Graves T."/>
            <person name="Auger K."/>
            <person name="Cunningham F."/>
            <person name="Bouk N."/>
            <person name="Chen H.C."/>
            <person name="Agarwala R."/>
            <person name="McLaren W.M."/>
            <person name="Ritchie G.R."/>
            <person name="Albracht D."/>
            <person name="Kremitzki M."/>
            <person name="Rock S."/>
            <person name="Kotkiewicz H."/>
            <person name="Kremitzki C."/>
            <person name="Wollam A."/>
            <person name="Trani L."/>
            <person name="Fulton L."/>
            <person name="Fulton R."/>
            <person name="Matthews L."/>
            <person name="Whitehead S."/>
            <person name="Chow W."/>
            <person name="Torrance J."/>
            <person name="Dunn M."/>
            <person name="Harden G."/>
            <person name="Threadgold G."/>
            <person name="Wood J."/>
            <person name="Collins J."/>
            <person name="Heath P."/>
            <person name="Griffiths G."/>
            <person name="Pelan S."/>
            <person name="Grafham D."/>
            <person name="Eichler E.E."/>
            <person name="Weinstock G."/>
            <person name="Mardis E.R."/>
            <person name="Wilson R.K."/>
            <person name="Howe K."/>
            <person name="Flicek P."/>
            <person name="Hubbard T."/>
        </authorList>
    </citation>
    <scope>NUCLEOTIDE SEQUENCE [LARGE SCALE GENOMIC DNA]</scope>
    <source>
        <strain evidence="7 9">C57BL/6J</strain>
    </source>
</reference>
<dbReference type="Gene3D" id="3.80.10.10">
    <property type="entry name" value="Ribonuclease Inhibitor"/>
    <property type="match status" value="1"/>
</dbReference>
<dbReference type="InterPro" id="IPR051341">
    <property type="entry name" value="Zyg-11_UBL_adapter"/>
</dbReference>
<evidence type="ECO:0000256" key="3">
    <source>
        <dbReference type="ARBA" id="ARBA00022737"/>
    </source>
</evidence>
<name>A0A1Y7VNL1_MOUSE</name>
<dbReference type="FunFam" id="3.80.10.10:FF:001025">
    <property type="entry name" value="Protein zyg-11 homolog A"/>
    <property type="match status" value="1"/>
</dbReference>
<dbReference type="CTD" id="440590"/>
<sequence length="760" mass="85670">MVHFLHPLLWPRALVLPDAQQDAQGHCLVQEEASPYSLVNICLDVLIAELDKWCSKRPDGTLCLPEHWYFPHEIADKFLERMAWQGKLTDRTASIFQGKQMSLKLINIPRVKLSAAAFTKAFCHHKLIEVNATSVDSELLAPDIIHALQSSAWIQKNLQCLVLDSVSIPPNSGLVALSHFTGLHTLSVANVSFCNEDLVSVSQLPNLGSLDISNTLVTNISALLSCKNRLRSLTMHYLKCLAMNSPQVLAVIRQLKCLLHLDISDHQQLRSDLAFYLLQQKDILPNLTSLDISGGTDVTDQAVESFLQHRPAMRFVGLLYTDAGYSDFFTAKQGLKVAGGANMSQISEALSRYRNRSCFVKEALFRLFTETLSLRAVLPVMLKLVAIGMRNHPLDLPVQFTASACALNLTRQELARGMPVRLLAEITDLLFKATKNFPYYQQLQKNCLLSLTSSRILMDVPFDRFDAAKLALRWVCRRESPKLRTMAVSITSILALKLSPEEMGQLQEELIMAIKELLTIIRQKLAENLDDVTFLFTLKALWNLTDECPLACKYFMENEGLATVIRVLETFSISVIQSKVLGLLNNVAEVRELSSKLVTEDVIERIISLLHSSNLEVSFLAAGVLAHLTCDRQHWLSRDLQRTDLLRYLHLAIQNWPSSRCDMSVLVTYRSFKAFSPLLVNFSQPEVQRWALWAIHHVCSKNPSKYCQLLVEGGGLQLMYDIQEHGQASAQVRQMVSSILEEFRMHFTSDRRPPQPQGPL</sequence>
<dbReference type="Gene3D" id="1.25.10.10">
    <property type="entry name" value="Leucine-rich Repeat Variant"/>
    <property type="match status" value="1"/>
</dbReference>
<dbReference type="GeneTree" id="ENSGT00530000063187"/>
<dbReference type="InterPro" id="IPR055142">
    <property type="entry name" value="ZER1-like_C"/>
</dbReference>
<dbReference type="OMA" id="LTICNDY"/>
<dbReference type="ProteomicsDB" id="326219"/>
<dbReference type="PANTHER" id="PTHR12904:SF20">
    <property type="entry name" value="PROTEIN ZYG-11 HOMOLOG A"/>
    <property type="match status" value="1"/>
</dbReference>
<evidence type="ECO:0000313" key="8">
    <source>
        <dbReference type="MGI" id="MGI:2446208"/>
    </source>
</evidence>
<dbReference type="Pfam" id="PF22964">
    <property type="entry name" value="ZER1-like_2nd"/>
    <property type="match status" value="1"/>
</dbReference>
<organism evidence="7 9">
    <name type="scientific">Mus musculus</name>
    <name type="common">Mouse</name>
    <dbReference type="NCBI Taxonomy" id="10090"/>
    <lineage>
        <taxon>Eukaryota</taxon>
        <taxon>Metazoa</taxon>
        <taxon>Chordata</taxon>
        <taxon>Craniata</taxon>
        <taxon>Vertebrata</taxon>
        <taxon>Euteleostomi</taxon>
        <taxon>Mammalia</taxon>
        <taxon>Eutheria</taxon>
        <taxon>Euarchontoglires</taxon>
        <taxon>Glires</taxon>
        <taxon>Rodentia</taxon>
        <taxon>Myomorpha</taxon>
        <taxon>Muroidea</taxon>
        <taxon>Muridae</taxon>
        <taxon>Murinae</taxon>
        <taxon>Mus</taxon>
        <taxon>Mus</taxon>
    </lineage>
</organism>
<dbReference type="Bgee" id="ENSMUSG00000034645">
    <property type="expression patterns" value="Expressed in blastoderm cell in morula and 22 other cell types or tissues"/>
</dbReference>
<evidence type="ECO:0007829" key="10">
    <source>
        <dbReference type="ProteomicsDB" id="A0A1Y7VNL1"/>
    </source>
</evidence>
<protein>
    <submittedName>
        <fullName evidence="7">Zyg-11 family member A, cell cycle regulator</fullName>
    </submittedName>
</protein>
<keyword evidence="3" id="KW-0677">Repeat</keyword>
<evidence type="ECO:0000313" key="7">
    <source>
        <dbReference type="Ensembl" id="ENSMUSP00000152477.2"/>
    </source>
</evidence>
<proteinExistence type="evidence at protein level"/>
<keyword evidence="4" id="KW-0833">Ubl conjugation pathway</keyword>
<evidence type="ECO:0000256" key="1">
    <source>
        <dbReference type="ARBA" id="ARBA00009420"/>
    </source>
</evidence>
<evidence type="ECO:0000256" key="5">
    <source>
        <dbReference type="PROSITE-ProRule" id="PRU00259"/>
    </source>
</evidence>
<dbReference type="PROSITE" id="PS50176">
    <property type="entry name" value="ARM_REPEAT"/>
    <property type="match status" value="1"/>
</dbReference>
<accession>A0A1Y7VNL1</accession>
<dbReference type="Proteomes" id="UP000000589">
    <property type="component" value="Chromosome 4"/>
</dbReference>
<dbReference type="MGI" id="MGI:2446208">
    <property type="gene designation" value="Zyg11a"/>
</dbReference>
<evidence type="ECO:0000256" key="2">
    <source>
        <dbReference type="ARBA" id="ARBA00022614"/>
    </source>
</evidence>
<dbReference type="ExpressionAtlas" id="A0A1Y7VNL1">
    <property type="expression patterns" value="baseline and differential"/>
</dbReference>
<dbReference type="SUPFAM" id="SSF52047">
    <property type="entry name" value="RNI-like"/>
    <property type="match status" value="1"/>
</dbReference>
<dbReference type="OrthoDB" id="120976at2759"/>
<dbReference type="Ensembl" id="ENSMUST00000223127.2">
    <property type="protein sequence ID" value="ENSMUSP00000152477.2"/>
    <property type="gene ID" value="ENSMUSG00000034645.15"/>
</dbReference>
<dbReference type="SUPFAM" id="SSF48371">
    <property type="entry name" value="ARM repeat"/>
    <property type="match status" value="1"/>
</dbReference>
<dbReference type="RefSeq" id="XP_006503039.1">
    <property type="nucleotide sequence ID" value="XM_006502976.4"/>
</dbReference>
<reference evidence="7" key="3">
    <citation type="submission" date="2025-08" db="UniProtKB">
        <authorList>
            <consortium name="Ensembl"/>
        </authorList>
    </citation>
    <scope>IDENTIFICATION</scope>
    <source>
        <strain evidence="7">C57BL/6J</strain>
    </source>
</reference>
<keyword evidence="2" id="KW-0433">Leucine-rich repeat</keyword>
<dbReference type="AGR" id="MGI:2446208"/>
<dbReference type="AlphaFoldDB" id="A0A1Y7VNL1"/>
<dbReference type="FunFam" id="1.25.10.10:FF:000086">
    <property type="entry name" value="protein zyg-11 homolog B isoform X2"/>
    <property type="match status" value="1"/>
</dbReference>
<dbReference type="InterPro" id="IPR000225">
    <property type="entry name" value="Armadillo"/>
</dbReference>
<evidence type="ECO:0000259" key="6">
    <source>
        <dbReference type="Pfam" id="PF22964"/>
    </source>
</evidence>
<feature type="repeat" description="ARM" evidence="5">
    <location>
        <begin position="601"/>
        <end position="633"/>
    </location>
</feature>
<dbReference type="GeneID" id="230590"/>
<dbReference type="InterPro" id="IPR011989">
    <property type="entry name" value="ARM-like"/>
</dbReference>
<reference evidence="7 9" key="1">
    <citation type="journal article" date="2009" name="PLoS Biol.">
        <title>Lineage-specific biology revealed by a finished genome assembly of the mouse.</title>
        <authorList>
            <consortium name="Mouse Genome Sequencing Consortium"/>
            <person name="Church D.M."/>
            <person name="Goodstadt L."/>
            <person name="Hillier L.W."/>
            <person name="Zody M.C."/>
            <person name="Goldstein S."/>
            <person name="She X."/>
            <person name="Bult C.J."/>
            <person name="Agarwala R."/>
            <person name="Cherry J.L."/>
            <person name="DiCuccio M."/>
            <person name="Hlavina W."/>
            <person name="Kapustin Y."/>
            <person name="Meric P."/>
            <person name="Maglott D."/>
            <person name="Birtle Z."/>
            <person name="Marques A.C."/>
            <person name="Graves T."/>
            <person name="Zhou S."/>
            <person name="Teague B."/>
            <person name="Potamousis K."/>
            <person name="Churas C."/>
            <person name="Place M."/>
            <person name="Herschleb J."/>
            <person name="Runnheim R."/>
            <person name="Forrest D."/>
            <person name="Amos-Landgraf J."/>
            <person name="Schwartz D.C."/>
            <person name="Cheng Z."/>
            <person name="Lindblad-Toh K."/>
            <person name="Eichler E.E."/>
            <person name="Ponting C.P."/>
        </authorList>
    </citation>
    <scope>NUCLEOTIDE SEQUENCE [LARGE SCALE GENOMIC DNA]</scope>
    <source>
        <strain evidence="7 9">C57BL/6J</strain>
    </source>
</reference>
<dbReference type="Antibodypedia" id="33035">
    <property type="antibodies" value="76 antibodies from 17 providers"/>
</dbReference>
<keyword evidence="10" id="KW-1267">Proteomics identification</keyword>
<gene>
    <name evidence="7 8" type="primary">Zyg11a</name>
</gene>